<feature type="domain" description="AMP-dependent synthetase/ligase" evidence="4">
    <location>
        <begin position="39"/>
        <end position="392"/>
    </location>
</feature>
<dbReference type="SUPFAM" id="SSF56801">
    <property type="entry name" value="Acetyl-CoA synthetase-like"/>
    <property type="match status" value="1"/>
</dbReference>
<dbReference type="PANTHER" id="PTHR45527">
    <property type="entry name" value="NONRIBOSOMAL PEPTIDE SYNTHETASE"/>
    <property type="match status" value="1"/>
</dbReference>
<dbReference type="AlphaFoldDB" id="A0A1V4H9K2"/>
<protein>
    <recommendedName>
        <fullName evidence="8">D-alanine--poly(Phosphoribitol) ligase</fullName>
    </recommendedName>
</protein>
<dbReference type="InterPro" id="IPR020845">
    <property type="entry name" value="AMP-binding_CS"/>
</dbReference>
<accession>A0A1V4H9K2</accession>
<gene>
    <name evidence="6" type="ORF">BC351_39100</name>
</gene>
<dbReference type="Proteomes" id="UP000190626">
    <property type="component" value="Unassembled WGS sequence"/>
</dbReference>
<evidence type="ECO:0000256" key="1">
    <source>
        <dbReference type="ARBA" id="ARBA00006432"/>
    </source>
</evidence>
<organism evidence="6 7">
    <name type="scientific">Paenibacillus ferrarius</name>
    <dbReference type="NCBI Taxonomy" id="1469647"/>
    <lineage>
        <taxon>Bacteria</taxon>
        <taxon>Bacillati</taxon>
        <taxon>Bacillota</taxon>
        <taxon>Bacilli</taxon>
        <taxon>Bacillales</taxon>
        <taxon>Paenibacillaceae</taxon>
        <taxon>Paenibacillus</taxon>
    </lineage>
</organism>
<keyword evidence="7" id="KW-1185">Reference proteome</keyword>
<evidence type="ECO:0000313" key="7">
    <source>
        <dbReference type="Proteomes" id="UP000190626"/>
    </source>
</evidence>
<dbReference type="NCBIfam" id="TIGR01733">
    <property type="entry name" value="AA-adenyl-dom"/>
    <property type="match status" value="1"/>
</dbReference>
<dbReference type="Gene3D" id="3.40.50.12780">
    <property type="entry name" value="N-terminal domain of ligase-like"/>
    <property type="match status" value="1"/>
</dbReference>
<evidence type="ECO:0000256" key="3">
    <source>
        <dbReference type="ARBA" id="ARBA00023194"/>
    </source>
</evidence>
<comment type="caution">
    <text evidence="6">The sequence shown here is derived from an EMBL/GenBank/DDBJ whole genome shotgun (WGS) entry which is preliminary data.</text>
</comment>
<reference evidence="7" key="1">
    <citation type="submission" date="2016-07" db="EMBL/GenBank/DDBJ databases">
        <authorList>
            <person name="Florea S."/>
            <person name="Webb J.S."/>
            <person name="Jaromczyk J."/>
            <person name="Schardl C.L."/>
        </authorList>
    </citation>
    <scope>NUCLEOTIDE SEQUENCE [LARGE SCALE GENOMIC DNA]</scope>
    <source>
        <strain evidence="7">CY1</strain>
    </source>
</reference>
<name>A0A1V4H9K2_9BACL</name>
<dbReference type="PANTHER" id="PTHR45527:SF1">
    <property type="entry name" value="FATTY ACID SYNTHASE"/>
    <property type="match status" value="1"/>
</dbReference>
<evidence type="ECO:0000256" key="2">
    <source>
        <dbReference type="ARBA" id="ARBA00022737"/>
    </source>
</evidence>
<dbReference type="OrthoDB" id="9765680at2"/>
<proteinExistence type="inferred from homology"/>
<dbReference type="STRING" id="1469647.BC351_39100"/>
<dbReference type="GO" id="GO:0043041">
    <property type="term" value="P:amino acid activation for nonribosomal peptide biosynthetic process"/>
    <property type="evidence" value="ECO:0007669"/>
    <property type="project" value="TreeGrafter"/>
</dbReference>
<dbReference type="GO" id="GO:0017000">
    <property type="term" value="P:antibiotic biosynthetic process"/>
    <property type="evidence" value="ECO:0007669"/>
    <property type="project" value="UniProtKB-KW"/>
</dbReference>
<keyword evidence="2" id="KW-0677">Repeat</keyword>
<dbReference type="Gene3D" id="3.30.300.30">
    <property type="match status" value="1"/>
</dbReference>
<evidence type="ECO:0000259" key="4">
    <source>
        <dbReference type="Pfam" id="PF00501"/>
    </source>
</evidence>
<dbReference type="Pfam" id="PF00501">
    <property type="entry name" value="AMP-binding"/>
    <property type="match status" value="1"/>
</dbReference>
<dbReference type="InterPro" id="IPR010071">
    <property type="entry name" value="AA_adenyl_dom"/>
</dbReference>
<dbReference type="PROSITE" id="PS00455">
    <property type="entry name" value="AMP_BINDING"/>
    <property type="match status" value="1"/>
</dbReference>
<dbReference type="InterPro" id="IPR000873">
    <property type="entry name" value="AMP-dep_synth/lig_dom"/>
</dbReference>
<dbReference type="GO" id="GO:0044550">
    <property type="term" value="P:secondary metabolite biosynthetic process"/>
    <property type="evidence" value="ECO:0007669"/>
    <property type="project" value="TreeGrafter"/>
</dbReference>
<comment type="similarity">
    <text evidence="1">Belongs to the ATP-dependent AMP-binding enzyme family.</text>
</comment>
<dbReference type="InterPro" id="IPR025110">
    <property type="entry name" value="AMP-bd_C"/>
</dbReference>
<feature type="domain" description="AMP-binding enzyme C-terminal" evidence="5">
    <location>
        <begin position="452"/>
        <end position="524"/>
    </location>
</feature>
<sequence length="536" mass="60715">MTKVLKGRQLFSSEERDRVLYEFNRTDQAYNWLPYAKAFEQTVELFPKNIAVIDEENKVSYTDLNKYANRIAQCLIRYNVKEGDVVAVVMERSLHFIATVIAIWKAGCAYLPIEASTPAQRMINIVLDSKAGLIVSDSDLHGVESQESTPIVNLRFTHAVNALQQENDVNPSLCSDDMHQLAYIIYTSGSTGMPKGAMIEQKGMMNHFFYKINSFQMDTTFRMAQTAECSFDISVWQLFAPLLSGGATVIYTKDTVLNFKLLISKIVTDEITLAEFVPSYLTTIMSYLVRKKIGLPSLRYLFLTGETVHPQLALQWMQLYPSIKVINAYGPSEAADDVTLYEVPPSYNADFLPIGRPISNMKVYIVNEDMKLCNIGEKGEIVISGVGVGRGYINDPERTSHAFLEKDVISGSQDRMYKTGDLGCWLESGDIRFFGRMDHQIKVRGYRVEPAEIEVVLLKHTEIKEAVVLTVPRDSTNLLCAFYTAEHALEQTRLLEFLAQYLPEHMLPTFYLRISKIPLNGNGKVDRKQLLTMFPM</sequence>
<dbReference type="RefSeq" id="WP_079419645.1">
    <property type="nucleotide sequence ID" value="NZ_MBTG01000050.1"/>
</dbReference>
<dbReference type="GO" id="GO:0005737">
    <property type="term" value="C:cytoplasm"/>
    <property type="evidence" value="ECO:0007669"/>
    <property type="project" value="TreeGrafter"/>
</dbReference>
<dbReference type="Pfam" id="PF13193">
    <property type="entry name" value="AMP-binding_C"/>
    <property type="match status" value="1"/>
</dbReference>
<dbReference type="FunFam" id="3.40.50.980:FF:000001">
    <property type="entry name" value="Non-ribosomal peptide synthetase"/>
    <property type="match status" value="1"/>
</dbReference>
<keyword evidence="3" id="KW-0045">Antibiotic biosynthesis</keyword>
<evidence type="ECO:0008006" key="8">
    <source>
        <dbReference type="Google" id="ProtNLM"/>
    </source>
</evidence>
<dbReference type="InterPro" id="IPR045851">
    <property type="entry name" value="AMP-bd_C_sf"/>
</dbReference>
<dbReference type="EMBL" id="MBTG01000050">
    <property type="protein sequence ID" value="OPH47998.1"/>
    <property type="molecule type" value="Genomic_DNA"/>
</dbReference>
<dbReference type="GO" id="GO:0031177">
    <property type="term" value="F:phosphopantetheine binding"/>
    <property type="evidence" value="ECO:0007669"/>
    <property type="project" value="TreeGrafter"/>
</dbReference>
<dbReference type="CDD" id="cd05930">
    <property type="entry name" value="A_NRPS"/>
    <property type="match status" value="1"/>
</dbReference>
<dbReference type="InterPro" id="IPR042099">
    <property type="entry name" value="ANL_N_sf"/>
</dbReference>
<evidence type="ECO:0000259" key="5">
    <source>
        <dbReference type="Pfam" id="PF13193"/>
    </source>
</evidence>
<evidence type="ECO:0000313" key="6">
    <source>
        <dbReference type="EMBL" id="OPH47998.1"/>
    </source>
</evidence>